<evidence type="ECO:0000256" key="1">
    <source>
        <dbReference type="SAM" id="Phobius"/>
    </source>
</evidence>
<evidence type="ECO:0000313" key="2">
    <source>
        <dbReference type="EMBL" id="MBB5918310.1"/>
    </source>
</evidence>
<accession>A0A7W9PLU7</accession>
<proteinExistence type="predicted"/>
<reference evidence="2 3" key="1">
    <citation type="submission" date="2020-08" db="EMBL/GenBank/DDBJ databases">
        <title>Sequencing the genomes of 1000 actinobacteria strains.</title>
        <authorList>
            <person name="Klenk H.-P."/>
        </authorList>
    </citation>
    <scope>NUCLEOTIDE SEQUENCE [LARGE SCALE GENOMIC DNA]</scope>
    <source>
        <strain evidence="2 3">DSM 43582</strain>
    </source>
</reference>
<feature type="transmembrane region" description="Helical" evidence="1">
    <location>
        <begin position="27"/>
        <end position="46"/>
    </location>
</feature>
<evidence type="ECO:0000313" key="3">
    <source>
        <dbReference type="Proteomes" id="UP000540412"/>
    </source>
</evidence>
<keyword evidence="1" id="KW-0812">Transmembrane</keyword>
<name>A0A7W9PLU7_9NOCA</name>
<keyword evidence="1" id="KW-0472">Membrane</keyword>
<dbReference type="AlphaFoldDB" id="A0A7W9PLU7"/>
<keyword evidence="1" id="KW-1133">Transmembrane helix</keyword>
<dbReference type="Proteomes" id="UP000540412">
    <property type="component" value="Unassembled WGS sequence"/>
</dbReference>
<gene>
    <name evidence="2" type="ORF">BJY24_007222</name>
</gene>
<protein>
    <submittedName>
        <fullName evidence="2">Uncharacterized protein</fullName>
    </submittedName>
</protein>
<keyword evidence="3" id="KW-1185">Reference proteome</keyword>
<comment type="caution">
    <text evidence="2">The sequence shown here is derived from an EMBL/GenBank/DDBJ whole genome shotgun (WGS) entry which is preliminary data.</text>
</comment>
<sequence length="47" mass="4939">MKRVWFFVMALIVGVSVVDYGGSAGHYGLLMAGGIVAVLLLVAKSIE</sequence>
<organism evidence="2 3">
    <name type="scientific">Nocardia transvalensis</name>
    <dbReference type="NCBI Taxonomy" id="37333"/>
    <lineage>
        <taxon>Bacteria</taxon>
        <taxon>Bacillati</taxon>
        <taxon>Actinomycetota</taxon>
        <taxon>Actinomycetes</taxon>
        <taxon>Mycobacteriales</taxon>
        <taxon>Nocardiaceae</taxon>
        <taxon>Nocardia</taxon>
    </lineage>
</organism>
<dbReference type="RefSeq" id="WP_157185749.1">
    <property type="nucleotide sequence ID" value="NZ_JACHIT010000002.1"/>
</dbReference>
<dbReference type="EMBL" id="JACHIT010000002">
    <property type="protein sequence ID" value="MBB5918310.1"/>
    <property type="molecule type" value="Genomic_DNA"/>
</dbReference>